<dbReference type="Gene3D" id="3.30.730.10">
    <property type="entry name" value="AP2/ERF domain"/>
    <property type="match status" value="2"/>
</dbReference>
<keyword evidence="3" id="KW-0238">DNA-binding</keyword>
<evidence type="ECO:0000313" key="8">
    <source>
        <dbReference type="EMBL" id="KAK3256967.1"/>
    </source>
</evidence>
<sequence>MNEEFTDEQLHVFHAQLLVLRLLQRKRTIPESTLAAAVPRNCVRHDLIVRKWAWSDAVPSASAGVTDSVEIKADVPPAGSRELDAAELLADLSLLAEASDTMQPTTHWKSQRFHKQALEHLPEPQLPKNYHGVEWVPHKRKWLSKLKSKVLGYFEDEEVAARVYDVAARTRVPRDVPTNFVERSLPRFLGWAVDCYLDSTGWQRGKLEAYSYSRLSYRLKYENGHTEMVVLPEPTVKLLYPSQSSLRSDSSGLRKLVVEEVAEAAWYVGNVANELPSGATWLGNRVAVWLAFQDGLASSVGVGQVAAHLLWLHAQIMSCEFHEDWDVEKQLKWSQACQEVLYHGERYSPVVNGTMCAACHLRNDLHCGAAKSSITCLNFWHDRAGLQLDGIPRTLDAHHAVLQAKVLRAGHALVGADESDEEKPQLDRGSVDEELRDDMDVEDGGEEEEVDVKALCARVKALVSELKAGIDWDYVQRHWPDEEGEDEEAEVKEDMDDEEDEDADDEEDDDEEEEEEEDVTFHIRSNKRPPMSSLAPPSTNANMRRPPRRTAPSAAPSAGGMVQISAGERFRIMLEAPVERMICLMGPGRAGGGEAALASRKKGVAQVKLGEDALRCVMARLSGGALLAAAAVCRSWACLAERHFAARCTAAAWTLRAGRGRHEAGARHEAAWPWAALYFQRCCRLCGEQGWRCPVAHERMASRANAMLRFLFYLCPECARRPVVENALGSYRLQVEAMAGESAPRDVEASDAYLALLTEQVEPPLPAAAERGSRTVAQDKPKSSYRGVYWNKTSAKWTAILRGRCGQQYLGMFPSELEAAHAYDKAVVDTYGPHADTNFCAGYRAPWNTAGVALQVACGRVKQAEAAALAAHRHVAETVAAGDRGGAAEPTAEEMRLSAAVGRRGLAVEELEKARAEAVLAGVRLASAVRSGDVEPAGVSGRNAQGGASGGRGAAAGGGDRRGPSSRRRGSQPPLGACASQLLGAYEHAVGALGRARDALTKASQGVARAVAKTDTADGAGSWANIKEEGERAERALQEMTSAKVSMQQAGARLAAGVASQDGISVTSHIQELATAKGIRHGSLLYAIWAMLVKAQLQGRDWLHVEEIYEQTKRARTVEEGYYDWSRAKTPHGSIQGQASTYKKLLLNIGALPSRPG</sequence>
<feature type="region of interest" description="Disordered" evidence="6">
    <location>
        <begin position="477"/>
        <end position="560"/>
    </location>
</feature>
<comment type="subcellular location">
    <subcellularLocation>
        <location evidence="1">Nucleus</location>
    </subcellularLocation>
</comment>
<evidence type="ECO:0000256" key="1">
    <source>
        <dbReference type="ARBA" id="ARBA00004123"/>
    </source>
</evidence>
<feature type="region of interest" description="Disordered" evidence="6">
    <location>
        <begin position="932"/>
        <end position="976"/>
    </location>
</feature>
<dbReference type="PANTHER" id="PTHR31194">
    <property type="entry name" value="SHN SHINE , DNA BINDING / TRANSCRIPTION FACTOR"/>
    <property type="match status" value="1"/>
</dbReference>
<dbReference type="SMART" id="SM00380">
    <property type="entry name" value="AP2"/>
    <property type="match status" value="2"/>
</dbReference>
<evidence type="ECO:0000256" key="3">
    <source>
        <dbReference type="ARBA" id="ARBA00023125"/>
    </source>
</evidence>
<gene>
    <name evidence="8" type="ORF">CYMTET_33926</name>
</gene>
<feature type="domain" description="AP2/ERF" evidence="7">
    <location>
        <begin position="129"/>
        <end position="181"/>
    </location>
</feature>
<reference evidence="8 9" key="1">
    <citation type="journal article" date="2015" name="Genome Biol. Evol.">
        <title>Comparative Genomics of a Bacterivorous Green Alga Reveals Evolutionary Causalities and Consequences of Phago-Mixotrophic Mode of Nutrition.</title>
        <authorList>
            <person name="Burns J.A."/>
            <person name="Paasch A."/>
            <person name="Narechania A."/>
            <person name="Kim E."/>
        </authorList>
    </citation>
    <scope>NUCLEOTIDE SEQUENCE [LARGE SCALE GENOMIC DNA]</scope>
    <source>
        <strain evidence="8 9">PLY_AMNH</strain>
    </source>
</reference>
<dbReference type="GO" id="GO:0003677">
    <property type="term" value="F:DNA binding"/>
    <property type="evidence" value="ECO:0007669"/>
    <property type="project" value="UniProtKB-KW"/>
</dbReference>
<dbReference type="EMBL" id="LGRX02021176">
    <property type="protein sequence ID" value="KAK3256967.1"/>
    <property type="molecule type" value="Genomic_DNA"/>
</dbReference>
<evidence type="ECO:0000259" key="7">
    <source>
        <dbReference type="PROSITE" id="PS51032"/>
    </source>
</evidence>
<evidence type="ECO:0000256" key="5">
    <source>
        <dbReference type="ARBA" id="ARBA00023242"/>
    </source>
</evidence>
<dbReference type="PROSITE" id="PS51032">
    <property type="entry name" value="AP2_ERF"/>
    <property type="match status" value="2"/>
</dbReference>
<dbReference type="InterPro" id="IPR050913">
    <property type="entry name" value="AP2/ERF_ERF"/>
</dbReference>
<comment type="caution">
    <text evidence="8">The sequence shown here is derived from an EMBL/GenBank/DDBJ whole genome shotgun (WGS) entry which is preliminary data.</text>
</comment>
<feature type="compositionally biased region" description="Acidic residues" evidence="6">
    <location>
        <begin position="434"/>
        <end position="450"/>
    </location>
</feature>
<keyword evidence="4" id="KW-0804">Transcription</keyword>
<dbReference type="InterPro" id="IPR001471">
    <property type="entry name" value="AP2/ERF_dom"/>
</dbReference>
<feature type="compositionally biased region" description="Acidic residues" evidence="6">
    <location>
        <begin position="482"/>
        <end position="518"/>
    </location>
</feature>
<evidence type="ECO:0000256" key="4">
    <source>
        <dbReference type="ARBA" id="ARBA00023163"/>
    </source>
</evidence>
<evidence type="ECO:0000256" key="2">
    <source>
        <dbReference type="ARBA" id="ARBA00023015"/>
    </source>
</evidence>
<feature type="domain" description="AP2/ERF" evidence="7">
    <location>
        <begin position="784"/>
        <end position="840"/>
    </location>
</feature>
<evidence type="ECO:0000313" key="9">
    <source>
        <dbReference type="Proteomes" id="UP001190700"/>
    </source>
</evidence>
<keyword evidence="2" id="KW-0805">Transcription regulation</keyword>
<name>A0AAE0KQG5_9CHLO</name>
<organism evidence="8 9">
    <name type="scientific">Cymbomonas tetramitiformis</name>
    <dbReference type="NCBI Taxonomy" id="36881"/>
    <lineage>
        <taxon>Eukaryota</taxon>
        <taxon>Viridiplantae</taxon>
        <taxon>Chlorophyta</taxon>
        <taxon>Pyramimonadophyceae</taxon>
        <taxon>Pyramimonadales</taxon>
        <taxon>Pyramimonadaceae</taxon>
        <taxon>Cymbomonas</taxon>
    </lineage>
</organism>
<proteinExistence type="predicted"/>
<dbReference type="AlphaFoldDB" id="A0AAE0KQG5"/>
<keyword evidence="9" id="KW-1185">Reference proteome</keyword>
<dbReference type="SUPFAM" id="SSF54171">
    <property type="entry name" value="DNA-binding domain"/>
    <property type="match status" value="2"/>
</dbReference>
<dbReference type="InterPro" id="IPR036955">
    <property type="entry name" value="AP2/ERF_dom_sf"/>
</dbReference>
<feature type="compositionally biased region" description="Gly residues" evidence="6">
    <location>
        <begin position="947"/>
        <end position="958"/>
    </location>
</feature>
<dbReference type="PANTHER" id="PTHR31194:SF202">
    <property type="entry name" value="ETHYLENE-RESPONSIVE TRANSCRIPTION FACTOR ERF070"/>
    <property type="match status" value="1"/>
</dbReference>
<keyword evidence="5" id="KW-0539">Nucleus</keyword>
<accession>A0AAE0KQG5</accession>
<feature type="compositionally biased region" description="Basic and acidic residues" evidence="6">
    <location>
        <begin position="422"/>
        <end position="433"/>
    </location>
</feature>
<feature type="region of interest" description="Disordered" evidence="6">
    <location>
        <begin position="415"/>
        <end position="450"/>
    </location>
</feature>
<dbReference type="InterPro" id="IPR016177">
    <property type="entry name" value="DNA-bd_dom_sf"/>
</dbReference>
<protein>
    <recommendedName>
        <fullName evidence="7">AP2/ERF domain-containing protein</fullName>
    </recommendedName>
</protein>
<dbReference type="Proteomes" id="UP001190700">
    <property type="component" value="Unassembled WGS sequence"/>
</dbReference>
<dbReference type="GO" id="GO:0005634">
    <property type="term" value="C:nucleus"/>
    <property type="evidence" value="ECO:0007669"/>
    <property type="project" value="UniProtKB-SubCell"/>
</dbReference>
<dbReference type="GO" id="GO:0003700">
    <property type="term" value="F:DNA-binding transcription factor activity"/>
    <property type="evidence" value="ECO:0007669"/>
    <property type="project" value="InterPro"/>
</dbReference>
<evidence type="ECO:0000256" key="6">
    <source>
        <dbReference type="SAM" id="MobiDB-lite"/>
    </source>
</evidence>